<dbReference type="Gene3D" id="2.40.160.210">
    <property type="entry name" value="Acyl-CoA thioesterase, double hotdog domain"/>
    <property type="match status" value="1"/>
</dbReference>
<dbReference type="InterPro" id="IPR042171">
    <property type="entry name" value="Acyl-CoA_hotdog"/>
</dbReference>
<proteinExistence type="predicted"/>
<evidence type="ECO:0000259" key="1">
    <source>
        <dbReference type="Pfam" id="PF20789"/>
    </source>
</evidence>
<dbReference type="EMBL" id="CP091139">
    <property type="protein sequence ID" value="UUT36046.1"/>
    <property type="molecule type" value="Genomic_DNA"/>
</dbReference>
<protein>
    <submittedName>
        <fullName evidence="2">Thioesterase family protein</fullName>
    </submittedName>
</protein>
<dbReference type="Proteomes" id="UP001054811">
    <property type="component" value="Chromosome"/>
</dbReference>
<dbReference type="SUPFAM" id="SSF54637">
    <property type="entry name" value="Thioesterase/thiol ester dehydrase-isomerase"/>
    <property type="match status" value="1"/>
</dbReference>
<keyword evidence="3" id="KW-1185">Reference proteome</keyword>
<gene>
    <name evidence="2" type="ORF">L2X98_23395</name>
</gene>
<dbReference type="Pfam" id="PF20789">
    <property type="entry name" value="4HBT_3C"/>
    <property type="match status" value="1"/>
</dbReference>
<accession>A0ABY5NLR3</accession>
<evidence type="ECO:0000313" key="3">
    <source>
        <dbReference type="Proteomes" id="UP001054811"/>
    </source>
</evidence>
<sequence length="87" mass="9257">MSTTAQVLGVADIVNGMTPRLTPEVANYPNLDLTVHLFRLPRDAWIGFDTEVSIGADGIGLTRAALHDADGPIGASAQTLTVRLRDE</sequence>
<name>A0ABY5NLR3_9MICO</name>
<organism evidence="2 3">
    <name type="scientific">Microbacterium elymi</name>
    <dbReference type="NCBI Taxonomy" id="2909587"/>
    <lineage>
        <taxon>Bacteria</taxon>
        <taxon>Bacillati</taxon>
        <taxon>Actinomycetota</taxon>
        <taxon>Actinomycetes</taxon>
        <taxon>Micrococcales</taxon>
        <taxon>Microbacteriaceae</taxon>
        <taxon>Microbacterium</taxon>
    </lineage>
</organism>
<feature type="domain" description="Acyl-CoA thioesterase-like C-terminal" evidence="1">
    <location>
        <begin position="3"/>
        <end position="82"/>
    </location>
</feature>
<evidence type="ECO:0000313" key="2">
    <source>
        <dbReference type="EMBL" id="UUT36046.1"/>
    </source>
</evidence>
<dbReference type="InterPro" id="IPR029069">
    <property type="entry name" value="HotDog_dom_sf"/>
</dbReference>
<reference evidence="2" key="1">
    <citation type="submission" date="2022-01" db="EMBL/GenBank/DDBJ databases">
        <title>Microbacterium eymi and Microbacterium rhizovicinus sp. nov., isolated from the rhizospheric soil of Elymus tsukushiensis, a plant native to the Dokdo Islands, Republic of Korea.</title>
        <authorList>
            <person name="Hwang Y.J."/>
        </authorList>
    </citation>
    <scope>NUCLEOTIDE SEQUENCE</scope>
    <source>
        <strain evidence="2">KUDC0405</strain>
    </source>
</reference>
<dbReference type="InterPro" id="IPR049450">
    <property type="entry name" value="ACOT8-like_C"/>
</dbReference>